<evidence type="ECO:0000313" key="2">
    <source>
        <dbReference type="Proteomes" id="UP000319792"/>
    </source>
</evidence>
<gene>
    <name evidence="1" type="ORF">FK268_15275</name>
</gene>
<dbReference type="RefSeq" id="WP_146435509.1">
    <property type="nucleotide sequence ID" value="NZ_VIGV01000004.1"/>
</dbReference>
<dbReference type="AlphaFoldDB" id="A0A5C5RLY6"/>
<dbReference type="EMBL" id="VIGV01000004">
    <property type="protein sequence ID" value="TWS23624.1"/>
    <property type="molecule type" value="Genomic_DNA"/>
</dbReference>
<dbReference type="Gene3D" id="2.40.30.100">
    <property type="entry name" value="AF2212/PG0164-like"/>
    <property type="match status" value="1"/>
</dbReference>
<name>A0A5C5RLY6_9ACTN</name>
<comment type="caution">
    <text evidence="1">The sequence shown here is derived from an EMBL/GenBank/DDBJ whole genome shotgun (WGS) entry which is preliminary data.</text>
</comment>
<dbReference type="InterPro" id="IPR037079">
    <property type="entry name" value="AF2212/PG0164-like_sf"/>
</dbReference>
<dbReference type="InterPro" id="IPR015018">
    <property type="entry name" value="DUF1905"/>
</dbReference>
<dbReference type="Pfam" id="PF08922">
    <property type="entry name" value="DUF1905"/>
    <property type="match status" value="1"/>
</dbReference>
<keyword evidence="2" id="KW-1185">Reference proteome</keyword>
<protein>
    <submittedName>
        <fullName evidence="1">DUF1905 domain-containing protein</fullName>
    </submittedName>
</protein>
<accession>A0A5C5RLY6</accession>
<reference evidence="1 2" key="1">
    <citation type="submission" date="2019-08" db="EMBL/GenBank/DDBJ databases">
        <title>Tsukamurella conjunctivitidis sp. nov., Tsukamurella assacharolytica sp. nov. and Tsukamurella sputae sp. nov. isolated from patients with conjunctivitis, bacteraemia (lymphoma) and respiratory infection (sputum) in Hong Kong.</title>
        <authorList>
            <person name="Fok K.M.N."/>
            <person name="Fong J.Y.H."/>
        </authorList>
    </citation>
    <scope>NUCLEOTIDE SEQUENCE [LARGE SCALE GENOMIC DNA]</scope>
    <source>
        <strain evidence="1 2">HKU70</strain>
    </source>
</reference>
<dbReference type="OrthoDB" id="2604865at2"/>
<proteinExistence type="predicted"/>
<dbReference type="Proteomes" id="UP000319792">
    <property type="component" value="Unassembled WGS sequence"/>
</dbReference>
<organism evidence="1 2">
    <name type="scientific">Tsukamurella sputi</name>
    <dbReference type="NCBI Taxonomy" id="2591848"/>
    <lineage>
        <taxon>Bacteria</taxon>
        <taxon>Bacillati</taxon>
        <taxon>Actinomycetota</taxon>
        <taxon>Actinomycetes</taxon>
        <taxon>Mycobacteriales</taxon>
        <taxon>Tsukamurellaceae</taxon>
        <taxon>Tsukamurella</taxon>
    </lineage>
</organism>
<evidence type="ECO:0000313" key="1">
    <source>
        <dbReference type="EMBL" id="TWS23624.1"/>
    </source>
</evidence>
<sequence>MALHVRTTLEPVGPATAIELTDAQVEELGGGKRAAVRVVIGDKSARLRLAGMGGCNLIGLSKAARKELGVEIGDTVEAVIELDGAERTVDLPDDLAAALDEHGLRPAFDALSYTRRKEAARGIADAKRAETRERRVAAVVDGLRGTA</sequence>
<dbReference type="SUPFAM" id="SSF141694">
    <property type="entry name" value="AF2212/PG0164-like"/>
    <property type="match status" value="1"/>
</dbReference>
<dbReference type="Pfam" id="PF13376">
    <property type="entry name" value="OmdA"/>
    <property type="match status" value="1"/>
</dbReference>